<organism evidence="1">
    <name type="scientific">mine drainage metagenome</name>
    <dbReference type="NCBI Taxonomy" id="410659"/>
    <lineage>
        <taxon>unclassified sequences</taxon>
        <taxon>metagenomes</taxon>
        <taxon>ecological metagenomes</taxon>
    </lineage>
</organism>
<sequence>MRFAVATLALLFALSASTSARTTNLASLLARMRAAAGPLWSAHIDAIADITDGAVVTRAHIDASGDRLTLHRCLDDRCFGRFYHGAHADDLTLNGAPVTAPQLSSSEPALLLALSHAFLRPGFRRAGGTIALLPPTGGTGDSIEVRSPGIAPFAVRVARNGLIERARIGSSSYAFSDYLHVATLRIPSRIERDGKPYMTFHHLQMVNAPFIEPHPLPLTFAAAPVVLPWRPRARSPVVDCNIGGRALRCLVDSGNSGLSMTLSLAERLHLHPIGTFEVQGIGRYLTELVTAPPLHVGSATLPSATYVVLSDLEGTRYDVILGTDFLAAARVTIDGPKRRVILQPSETTNAASGLPIRFIALVPTVPVTLASTPARLLVDTGDESAIDLGARFFHRHPTLFHVTENRSVRGVGGSSIERLGRIATMTLGSLHLSNLEIGETEHLHSSGDGHLGSGLLARFVVTFDYANDRIEIAQP</sequence>
<protein>
    <recommendedName>
        <fullName evidence="2">Peptidase A2 domain-containing protein</fullName>
    </recommendedName>
</protein>
<comment type="caution">
    <text evidence="1">The sequence shown here is derived from an EMBL/GenBank/DDBJ whole genome shotgun (WGS) entry which is preliminary data.</text>
</comment>
<reference evidence="1" key="1">
    <citation type="submission" date="2009-10" db="EMBL/GenBank/DDBJ databases">
        <title>Diversity of trophic interactions inside an arsenic-rich microbial ecosystem.</title>
        <authorList>
            <person name="Bertin P.N."/>
            <person name="Heinrich-Salmeron A."/>
            <person name="Pelletier E."/>
            <person name="Goulhen-Chollet F."/>
            <person name="Arsene-Ploetze F."/>
            <person name="Gallien S."/>
            <person name="Calteau A."/>
            <person name="Vallenet D."/>
            <person name="Casiot C."/>
            <person name="Chane-Woon-Ming B."/>
            <person name="Giloteaux L."/>
            <person name="Barakat M."/>
            <person name="Bonnefoy V."/>
            <person name="Bruneel O."/>
            <person name="Chandler M."/>
            <person name="Cleiss J."/>
            <person name="Duran R."/>
            <person name="Elbaz-Poulichet F."/>
            <person name="Fonknechten N."/>
            <person name="Lauga B."/>
            <person name="Mornico D."/>
            <person name="Ortet P."/>
            <person name="Schaeffer C."/>
            <person name="Siguier P."/>
            <person name="Alexander Thil Smith A."/>
            <person name="Van Dorsselaer A."/>
            <person name="Weissenbach J."/>
            <person name="Medigue C."/>
            <person name="Le Paslier D."/>
        </authorList>
    </citation>
    <scope>NUCLEOTIDE SEQUENCE</scope>
</reference>
<dbReference type="CDD" id="cd05483">
    <property type="entry name" value="retropepsin_like_bacteria"/>
    <property type="match status" value="1"/>
</dbReference>
<dbReference type="InterPro" id="IPR021109">
    <property type="entry name" value="Peptidase_aspartic_dom_sf"/>
</dbReference>
<proteinExistence type="predicted"/>
<dbReference type="EMBL" id="CABL01000019">
    <property type="protein sequence ID" value="CBH76428.1"/>
    <property type="molecule type" value="Genomic_DNA"/>
</dbReference>
<name>E6PIY6_9ZZZZ</name>
<evidence type="ECO:0008006" key="2">
    <source>
        <dbReference type="Google" id="ProtNLM"/>
    </source>
</evidence>
<dbReference type="InterPro" id="IPR034122">
    <property type="entry name" value="Retropepsin-like_bacterial"/>
</dbReference>
<dbReference type="AlphaFoldDB" id="E6PIY6"/>
<dbReference type="SUPFAM" id="SSF50630">
    <property type="entry name" value="Acid proteases"/>
    <property type="match status" value="1"/>
</dbReference>
<dbReference type="Pfam" id="PF13650">
    <property type="entry name" value="Asp_protease_2"/>
    <property type="match status" value="1"/>
</dbReference>
<gene>
    <name evidence="1" type="ORF">CARN1_0908</name>
</gene>
<evidence type="ECO:0000313" key="1">
    <source>
        <dbReference type="EMBL" id="CBH76428.1"/>
    </source>
</evidence>
<dbReference type="Gene3D" id="2.40.70.10">
    <property type="entry name" value="Acid Proteases"/>
    <property type="match status" value="2"/>
</dbReference>
<accession>E6PIY6</accession>